<keyword evidence="1" id="KW-1133">Transmembrane helix</keyword>
<feature type="transmembrane region" description="Helical" evidence="1">
    <location>
        <begin position="363"/>
        <end position="381"/>
    </location>
</feature>
<feature type="transmembrane region" description="Helical" evidence="1">
    <location>
        <begin position="574"/>
        <end position="596"/>
    </location>
</feature>
<dbReference type="EMBL" id="LTDL01000019">
    <property type="protein sequence ID" value="OAG31313.1"/>
    <property type="molecule type" value="Genomic_DNA"/>
</dbReference>
<evidence type="ECO:0000256" key="1">
    <source>
        <dbReference type="SAM" id="Phobius"/>
    </source>
</evidence>
<dbReference type="InterPro" id="IPR027417">
    <property type="entry name" value="P-loop_NTPase"/>
</dbReference>
<accession>A0A177EH66</accession>
<evidence type="ECO:0000313" key="3">
    <source>
        <dbReference type="EMBL" id="OAG31313.1"/>
    </source>
</evidence>
<dbReference type="InterPro" id="IPR003439">
    <property type="entry name" value="ABC_transporter-like_ATP-bd"/>
</dbReference>
<comment type="caution">
    <text evidence="3">The sequence shown here is derived from an EMBL/GenBank/DDBJ whole genome shotgun (WGS) entry which is preliminary data.</text>
</comment>
<dbReference type="VEuPathDB" id="MicrosporidiaDB:NEDG_01791"/>
<organism evidence="3 4">
    <name type="scientific">Nematocida displodere</name>
    <dbReference type="NCBI Taxonomy" id="1805483"/>
    <lineage>
        <taxon>Eukaryota</taxon>
        <taxon>Fungi</taxon>
        <taxon>Fungi incertae sedis</taxon>
        <taxon>Microsporidia</taxon>
        <taxon>Nematocida</taxon>
    </lineage>
</organism>
<dbReference type="GeneID" id="93648141"/>
<evidence type="ECO:0000259" key="2">
    <source>
        <dbReference type="PROSITE" id="PS50893"/>
    </source>
</evidence>
<sequence length="669" mass="74149">MKSSFLAHLKLINYTTRPGQTQTQTSPNTSLELERGKMTALAGPDTESTQALMDTLAGISSKACSTGEVLVAEGGVLLPRNRRTWRGRVSYSSPSPNQHTDLYHNIPLRKLLEYSAVFHQRPASFVGHLTEALGLAKHLPTPYTTLTPTVRGKVLVLLGLLRQKEVYLWHGSLEHLSPEDTAAVLQTMRSTRATTLVTVSHTRDLCLSAFDNLILMDEGEVIYSGRFQDFSIPMPKRLFGGLGLGGEVEVDRDVLLCPSLQPVRGSALGIAFAIWRRSLHFEGYFRGFIYIKHITYTCLALGLLEAVSVAVPDHGPMTLKERLLRGSSAAAFFQNVYSLQNEKLVEIYTALEYLSLVPYTLKVWLFITAVFVALLFTGSVIETDTPRNRAFYLKNLREGEFLPRHLFLAQLLEGWFTKGVVAFVLSVAGLWIALAITHSQSSGFELFSFGMYLGGVVASSASIFLYCMALQFLPVSFKTKSVVVLGVVVLPSLVFWCLAINTIHFHPYLLITNPYNVNGIWGSISGLLGRRPNYIINAVFSGGIIPLCVYLVMLQPPMLVPYIYLYGGAAQKHLINALGINTWMLNHLMIAQIGIYNVSGKVTSDKHILAIVHSTPSKDLCFLTDLGTSRKLFSPFTHYHLVLKTLLLFALPILCLCASVHLRHRSNTI</sequence>
<dbReference type="Proteomes" id="UP000185944">
    <property type="component" value="Unassembled WGS sequence"/>
</dbReference>
<dbReference type="Gene3D" id="3.40.50.300">
    <property type="entry name" value="P-loop containing nucleotide triphosphate hydrolases"/>
    <property type="match status" value="1"/>
</dbReference>
<name>A0A177EH66_9MICR</name>
<protein>
    <recommendedName>
        <fullName evidence="2">ABC transporter domain-containing protein</fullName>
    </recommendedName>
</protein>
<proteinExistence type="predicted"/>
<evidence type="ECO:0000313" key="4">
    <source>
        <dbReference type="Proteomes" id="UP000185944"/>
    </source>
</evidence>
<gene>
    <name evidence="3" type="ORF">NEDG_01791</name>
</gene>
<keyword evidence="4" id="KW-1185">Reference proteome</keyword>
<feature type="transmembrane region" description="Helical" evidence="1">
    <location>
        <begin position="534"/>
        <end position="553"/>
    </location>
</feature>
<dbReference type="GO" id="GO:0005524">
    <property type="term" value="F:ATP binding"/>
    <property type="evidence" value="ECO:0007669"/>
    <property type="project" value="InterPro"/>
</dbReference>
<feature type="transmembrane region" description="Helical" evidence="1">
    <location>
        <begin position="449"/>
        <end position="470"/>
    </location>
</feature>
<dbReference type="RefSeq" id="XP_067545009.1">
    <property type="nucleotide sequence ID" value="XM_067689209.1"/>
</dbReference>
<feature type="transmembrane region" description="Helical" evidence="1">
    <location>
        <begin position="415"/>
        <end position="437"/>
    </location>
</feature>
<dbReference type="GO" id="GO:0016887">
    <property type="term" value="F:ATP hydrolysis activity"/>
    <property type="evidence" value="ECO:0007669"/>
    <property type="project" value="InterPro"/>
</dbReference>
<dbReference type="PROSITE" id="PS50893">
    <property type="entry name" value="ABC_TRANSPORTER_2"/>
    <property type="match status" value="1"/>
</dbReference>
<reference evidence="3 4" key="1">
    <citation type="submission" date="2016-02" db="EMBL/GenBank/DDBJ databases">
        <title>Discovery of a natural microsporidian pathogen with a broad tissue tropism in Caenorhabditis elegans.</title>
        <authorList>
            <person name="Luallen R.J."/>
            <person name="Reinke A.W."/>
            <person name="Tong L."/>
            <person name="Botts M.R."/>
            <person name="Felix M.-A."/>
            <person name="Troemel E.R."/>
        </authorList>
    </citation>
    <scope>NUCLEOTIDE SEQUENCE [LARGE SCALE GENOMIC DNA]</scope>
    <source>
        <strain evidence="3 4">JUm2807</strain>
    </source>
</reference>
<dbReference type="SUPFAM" id="SSF52540">
    <property type="entry name" value="P-loop containing nucleoside triphosphate hydrolases"/>
    <property type="match status" value="1"/>
</dbReference>
<feature type="domain" description="ABC transporter" evidence="2">
    <location>
        <begin position="9"/>
        <end position="243"/>
    </location>
</feature>
<keyword evidence="1" id="KW-0472">Membrane</keyword>
<keyword evidence="1" id="KW-0812">Transmembrane</keyword>
<dbReference type="AlphaFoldDB" id="A0A177EH66"/>
<feature type="transmembrane region" description="Helical" evidence="1">
    <location>
        <begin position="641"/>
        <end position="662"/>
    </location>
</feature>
<feature type="transmembrane region" description="Helical" evidence="1">
    <location>
        <begin position="482"/>
        <end position="505"/>
    </location>
</feature>